<feature type="region of interest" description="Disordered" evidence="1">
    <location>
        <begin position="1"/>
        <end position="24"/>
    </location>
</feature>
<organism evidence="2 4">
    <name type="scientific">Cyclospora cayetanensis</name>
    <dbReference type="NCBI Taxonomy" id="88456"/>
    <lineage>
        <taxon>Eukaryota</taxon>
        <taxon>Sar</taxon>
        <taxon>Alveolata</taxon>
        <taxon>Apicomplexa</taxon>
        <taxon>Conoidasida</taxon>
        <taxon>Coccidia</taxon>
        <taxon>Eucoccidiorida</taxon>
        <taxon>Eimeriorina</taxon>
        <taxon>Eimeriidae</taxon>
        <taxon>Cyclospora</taxon>
    </lineage>
</organism>
<dbReference type="VEuPathDB" id="ToxoDB:cyc_09023"/>
<evidence type="ECO:0000313" key="2">
    <source>
        <dbReference type="EMBL" id="OEH74076.1"/>
    </source>
</evidence>
<dbReference type="EMBL" id="JROU02001790">
    <property type="protein sequence ID" value="OEH75231.1"/>
    <property type="molecule type" value="Genomic_DNA"/>
</dbReference>
<name>A0A1D3CSA7_9EIME</name>
<dbReference type="AlphaFoldDB" id="A0A1D3CSA7"/>
<accession>A0A1D3CSA7</accession>
<evidence type="ECO:0000313" key="3">
    <source>
        <dbReference type="EMBL" id="OEH75231.1"/>
    </source>
</evidence>
<sequence length="76" mass="8183">MPVIRASLNTEQQPGRALGPPRLRAVGTRREGGGEAAAKATAVESVGLLVLLTEIWRSKELQCLLGAGVRQQQRQH</sequence>
<evidence type="ECO:0000256" key="1">
    <source>
        <dbReference type="SAM" id="MobiDB-lite"/>
    </source>
</evidence>
<comment type="caution">
    <text evidence="2">The sequence shown here is derived from an EMBL/GenBank/DDBJ whole genome shotgun (WGS) entry which is preliminary data.</text>
</comment>
<dbReference type="EMBL" id="JROU02002135">
    <property type="protein sequence ID" value="OEH74076.1"/>
    <property type="molecule type" value="Genomic_DNA"/>
</dbReference>
<keyword evidence="4" id="KW-1185">Reference proteome</keyword>
<reference evidence="2 4" key="1">
    <citation type="journal article" date="2016" name="BMC Genomics">
        <title>Comparative genomics reveals Cyclospora cayetanensis possesses coccidia-like metabolism and invasion components but unique surface antigens.</title>
        <authorList>
            <person name="Liu S."/>
            <person name="Wang L."/>
            <person name="Zheng H."/>
            <person name="Xu Z."/>
            <person name="Roellig D.M."/>
            <person name="Li N."/>
            <person name="Frace M.A."/>
            <person name="Tang K."/>
            <person name="Arrowood M.J."/>
            <person name="Moss D.M."/>
            <person name="Zhang L."/>
            <person name="Feng Y."/>
            <person name="Xiao L."/>
        </authorList>
    </citation>
    <scope>NUCLEOTIDE SEQUENCE [LARGE SCALE GENOMIC DNA]</scope>
    <source>
        <strain evidence="2 4">CHN_HEN01</strain>
    </source>
</reference>
<evidence type="ECO:0000313" key="4">
    <source>
        <dbReference type="Proteomes" id="UP000095192"/>
    </source>
</evidence>
<dbReference type="InParanoid" id="A0A1D3CSA7"/>
<dbReference type="VEuPathDB" id="ToxoDB:cyc_09689"/>
<protein>
    <submittedName>
        <fullName evidence="2">Uncharacterized protein</fullName>
    </submittedName>
</protein>
<dbReference type="Proteomes" id="UP000095192">
    <property type="component" value="Unassembled WGS sequence"/>
</dbReference>
<gene>
    <name evidence="3" type="ORF">cyc_09023</name>
    <name evidence="2" type="ORF">cyc_09689</name>
</gene>
<proteinExistence type="predicted"/>